<organism evidence="6">
    <name type="scientific">Mycobacterium triplex</name>
    <dbReference type="NCBI Taxonomy" id="47839"/>
    <lineage>
        <taxon>Bacteria</taxon>
        <taxon>Bacillati</taxon>
        <taxon>Actinomycetota</taxon>
        <taxon>Actinomycetes</taxon>
        <taxon>Mycobacteriales</taxon>
        <taxon>Mycobacteriaceae</taxon>
        <taxon>Mycobacterium</taxon>
        <taxon>Mycobacterium simiae complex</taxon>
    </lineage>
</organism>
<evidence type="ECO:0000256" key="4">
    <source>
        <dbReference type="PIRSR" id="PIRSR005739-1"/>
    </source>
</evidence>
<dbReference type="GO" id="GO:0032259">
    <property type="term" value="P:methylation"/>
    <property type="evidence" value="ECO:0007669"/>
    <property type="project" value="UniProtKB-KW"/>
</dbReference>
<dbReference type="Gene3D" id="1.10.10.10">
    <property type="entry name" value="Winged helix-like DNA-binding domain superfamily/Winged helix DNA-binding domain"/>
    <property type="match status" value="1"/>
</dbReference>
<dbReference type="PIRSF" id="PIRSF005739">
    <property type="entry name" value="O-mtase"/>
    <property type="match status" value="1"/>
</dbReference>
<dbReference type="InterPro" id="IPR029063">
    <property type="entry name" value="SAM-dependent_MTases_sf"/>
</dbReference>
<protein>
    <submittedName>
        <fullName evidence="7">Hydroxyneurosporene methyltransferase</fullName>
    </submittedName>
    <submittedName>
        <fullName evidence="6">O-demethylpuromycin-O-methyltransferase</fullName>
    </submittedName>
</protein>
<dbReference type="PANTHER" id="PTHR43712:SF2">
    <property type="entry name" value="O-METHYLTRANSFERASE CICE"/>
    <property type="match status" value="1"/>
</dbReference>
<keyword evidence="8" id="KW-1185">Reference proteome</keyword>
<dbReference type="eggNOG" id="COG1414">
    <property type="taxonomic scope" value="Bacteria"/>
</dbReference>
<dbReference type="PANTHER" id="PTHR43712">
    <property type="entry name" value="PUTATIVE (AFU_ORTHOLOGUE AFUA_4G14580)-RELATED"/>
    <property type="match status" value="1"/>
</dbReference>
<evidence type="ECO:0000313" key="6">
    <source>
        <dbReference type="EMBL" id="CDO90487.1"/>
    </source>
</evidence>
<dbReference type="EMBL" id="LQPY01000002">
    <property type="protein sequence ID" value="ORX08370.1"/>
    <property type="molecule type" value="Genomic_DNA"/>
</dbReference>
<evidence type="ECO:0000313" key="7">
    <source>
        <dbReference type="EMBL" id="ORX08370.1"/>
    </source>
</evidence>
<dbReference type="Gene3D" id="1.10.287.1350">
    <property type="match status" value="1"/>
</dbReference>
<dbReference type="InterPro" id="IPR001077">
    <property type="entry name" value="COMT_C"/>
</dbReference>
<dbReference type="InterPro" id="IPR012967">
    <property type="entry name" value="COMT_dimerisation"/>
</dbReference>
<feature type="active site" description="Proton acceptor" evidence="4">
    <location>
        <position position="272"/>
    </location>
</feature>
<keyword evidence="1 6" id="KW-0489">Methyltransferase</keyword>
<dbReference type="Gene3D" id="3.40.50.150">
    <property type="entry name" value="Vaccinia Virus protein VP39"/>
    <property type="match status" value="1"/>
</dbReference>
<proteinExistence type="predicted"/>
<dbReference type="Pfam" id="PF00891">
    <property type="entry name" value="Methyltransf_2"/>
    <property type="match status" value="1"/>
</dbReference>
<dbReference type="RefSeq" id="WP_036471196.1">
    <property type="nucleotide sequence ID" value="NZ_HG964446.1"/>
</dbReference>
<evidence type="ECO:0000256" key="3">
    <source>
        <dbReference type="ARBA" id="ARBA00022691"/>
    </source>
</evidence>
<name>A0A024K4G6_9MYCO</name>
<dbReference type="Pfam" id="PF08100">
    <property type="entry name" value="Dimerisation"/>
    <property type="match status" value="1"/>
</dbReference>
<dbReference type="InterPro" id="IPR001845">
    <property type="entry name" value="HTH_ArsR_DNA-bd_dom"/>
</dbReference>
<feature type="domain" description="HTH arsR-type" evidence="5">
    <location>
        <begin position="34"/>
        <end position="128"/>
    </location>
</feature>
<dbReference type="GO" id="GO:0008171">
    <property type="term" value="F:O-methyltransferase activity"/>
    <property type="evidence" value="ECO:0007669"/>
    <property type="project" value="InterPro"/>
</dbReference>
<accession>A0A024K4G6</accession>
<evidence type="ECO:0000256" key="1">
    <source>
        <dbReference type="ARBA" id="ARBA00022603"/>
    </source>
</evidence>
<dbReference type="InterPro" id="IPR036388">
    <property type="entry name" value="WH-like_DNA-bd_sf"/>
</dbReference>
<reference evidence="6" key="2">
    <citation type="submission" date="2014-04" db="EMBL/GenBank/DDBJ databases">
        <authorList>
            <person name="Urmite Genomes U."/>
        </authorList>
    </citation>
    <scope>NUCLEOTIDE SEQUENCE</scope>
    <source>
        <strain evidence="6">DSM 44626</strain>
    </source>
</reference>
<reference evidence="7 8" key="3">
    <citation type="submission" date="2016-01" db="EMBL/GenBank/DDBJ databases">
        <title>The new phylogeny of the genus Mycobacterium.</title>
        <authorList>
            <person name="Tarcisio F."/>
            <person name="Conor M."/>
            <person name="Antonella G."/>
            <person name="Elisabetta G."/>
            <person name="Giulia F.S."/>
            <person name="Sara T."/>
            <person name="Anna F."/>
            <person name="Clotilde B."/>
            <person name="Roberto B."/>
            <person name="Veronica D.S."/>
            <person name="Fabio R."/>
            <person name="Monica P."/>
            <person name="Olivier J."/>
            <person name="Enrico T."/>
            <person name="Nicola S."/>
        </authorList>
    </citation>
    <scope>NUCLEOTIDE SEQUENCE [LARGE SCALE GENOMIC DNA]</scope>
    <source>
        <strain evidence="7 8">DSM 44626</strain>
    </source>
</reference>
<dbReference type="EMBL" id="HG964446">
    <property type="protein sequence ID" value="CDO90487.1"/>
    <property type="molecule type" value="Genomic_DNA"/>
</dbReference>
<dbReference type="HOGENOM" id="CLU_005533_12_0_11"/>
<dbReference type="CDD" id="cd00090">
    <property type="entry name" value="HTH_ARSR"/>
    <property type="match status" value="1"/>
</dbReference>
<keyword evidence="2 6" id="KW-0808">Transferase</keyword>
<dbReference type="GO" id="GO:0046983">
    <property type="term" value="F:protein dimerization activity"/>
    <property type="evidence" value="ECO:0007669"/>
    <property type="project" value="InterPro"/>
</dbReference>
<dbReference type="AlphaFoldDB" id="A0A024K4G6"/>
<sequence>MFSPTHPPAQFARALEFVRHHLGQVHQRMVPPQAAMMEMITNAWAAQAITAAADLGIADALAKQPMNADELAEALDADADTVSRLLRALISRGIFRRRRDGRYDLTPLADTLRSDSNGSLRAFARFVGSPQDREHWSHVTDSIRTGRAVVPELRGKPCFEYLAEVPELDAIFNDAMTDLSELEIPPVIASYDFSRFGTIVDIAGGHGRLLAAVLNATPQARGILFDQPHVVSGASALLEEQGVADRVKLVEGSFFESVADGGDAYLLKHIIHDWPDDEAVQILRNIRNAAGVGKHVLIVEFVIPRHDREFPGHWMDLEMHVAAGARERTAGQYGRLLSRAGFRLTRVVETASPISVVEAVAV</sequence>
<dbReference type="PROSITE" id="PS51683">
    <property type="entry name" value="SAM_OMT_II"/>
    <property type="match status" value="1"/>
</dbReference>
<dbReference type="InterPro" id="IPR011991">
    <property type="entry name" value="ArsR-like_HTH"/>
</dbReference>
<dbReference type="SUPFAM" id="SSF53335">
    <property type="entry name" value="S-adenosyl-L-methionine-dependent methyltransferases"/>
    <property type="match status" value="1"/>
</dbReference>
<dbReference type="STRING" id="47839.BN973_04882"/>
<dbReference type="SUPFAM" id="SSF46785">
    <property type="entry name" value="Winged helix' DNA-binding domain"/>
    <property type="match status" value="1"/>
</dbReference>
<dbReference type="InterPro" id="IPR016461">
    <property type="entry name" value="COMT-like"/>
</dbReference>
<evidence type="ECO:0000256" key="2">
    <source>
        <dbReference type="ARBA" id="ARBA00022679"/>
    </source>
</evidence>
<evidence type="ECO:0000313" key="8">
    <source>
        <dbReference type="Proteomes" id="UP000193710"/>
    </source>
</evidence>
<dbReference type="InterPro" id="IPR036390">
    <property type="entry name" value="WH_DNA-bd_sf"/>
</dbReference>
<reference evidence="6" key="1">
    <citation type="journal article" date="2014" name="Genome Announc.">
        <title>Draft Genome Sequence of Mycobacterium triplex DSM 44626.</title>
        <authorList>
            <person name="Sassi M."/>
            <person name="Croce O."/>
            <person name="Robert C."/>
            <person name="Raoult D."/>
            <person name="Drancourt M."/>
        </authorList>
    </citation>
    <scope>NUCLEOTIDE SEQUENCE [LARGE SCALE GENOMIC DNA]</scope>
    <source>
        <strain evidence="6">DSM 44626</strain>
    </source>
</reference>
<evidence type="ECO:0000259" key="5">
    <source>
        <dbReference type="PROSITE" id="PS50987"/>
    </source>
</evidence>
<dbReference type="Proteomes" id="UP000028880">
    <property type="component" value="Unassembled WGS sequence"/>
</dbReference>
<dbReference type="Proteomes" id="UP000193710">
    <property type="component" value="Unassembled WGS sequence"/>
</dbReference>
<dbReference type="PROSITE" id="PS50987">
    <property type="entry name" value="HTH_ARSR_2"/>
    <property type="match status" value="1"/>
</dbReference>
<dbReference type="GO" id="GO:0003700">
    <property type="term" value="F:DNA-binding transcription factor activity"/>
    <property type="evidence" value="ECO:0007669"/>
    <property type="project" value="InterPro"/>
</dbReference>
<dbReference type="OrthoDB" id="4145676at2"/>
<keyword evidence="3" id="KW-0949">S-adenosyl-L-methionine</keyword>
<gene>
    <name evidence="7" type="ORF">AWC29_04810</name>
    <name evidence="6" type="ORF">BN973_04882</name>
</gene>